<evidence type="ECO:0000313" key="3">
    <source>
        <dbReference type="EMBL" id="KAL3500366.1"/>
    </source>
</evidence>
<dbReference type="PANTHER" id="PTHR23315:SF254">
    <property type="entry name" value="KINESIN-ASSOCIATED PROTEIN"/>
    <property type="match status" value="1"/>
</dbReference>
<dbReference type="Proteomes" id="UP001630127">
    <property type="component" value="Unassembled WGS sequence"/>
</dbReference>
<keyword evidence="4" id="KW-1185">Reference proteome</keyword>
<dbReference type="InterPro" id="IPR011989">
    <property type="entry name" value="ARM-like"/>
</dbReference>
<evidence type="ECO:0000313" key="4">
    <source>
        <dbReference type="Proteomes" id="UP001630127"/>
    </source>
</evidence>
<proteinExistence type="predicted"/>
<sequence>MSSVRVRETIVQCLDEIQSDSRDNQLKALQTLVSITKVNPQNRNLLAQTDGAISILLSLSKSSSQAVENLAVSILFNLSLNPNLKQSLADMENIIYLNSAILSPVSAESSKLAASFLCSLAMLDKNKAKFGVAGTIQVLVSAISSQSRGPASHHLLSSLAELVQFHGNCTLAVHSGAVPMLLKVAENGDSEDLRGTSLAILCLLARFEEGLNALRKTDEIVDSMVDILKGRCMLSKEGAADILLRLFDESEGCIRDALRIPEFLSVLADVSVRGSSRAREKASLLMKKMMEANLDSYVVDENSFMF</sequence>
<protein>
    <recommendedName>
        <fullName evidence="2">U-box domain-containing protein</fullName>
    </recommendedName>
</protein>
<keyword evidence="1" id="KW-0833">Ubl conjugation pathway</keyword>
<dbReference type="Pfam" id="PF25598">
    <property type="entry name" value="ARM_PUB"/>
    <property type="match status" value="1"/>
</dbReference>
<dbReference type="InterPro" id="IPR016024">
    <property type="entry name" value="ARM-type_fold"/>
</dbReference>
<evidence type="ECO:0000259" key="2">
    <source>
        <dbReference type="Pfam" id="PF25598"/>
    </source>
</evidence>
<dbReference type="EMBL" id="JBJUIK010000016">
    <property type="protein sequence ID" value="KAL3500366.1"/>
    <property type="molecule type" value="Genomic_DNA"/>
</dbReference>
<feature type="domain" description="U-box" evidence="2">
    <location>
        <begin position="10"/>
        <end position="303"/>
    </location>
</feature>
<comment type="caution">
    <text evidence="3">The sequence shown here is derived from an EMBL/GenBank/DDBJ whole genome shotgun (WGS) entry which is preliminary data.</text>
</comment>
<organism evidence="3 4">
    <name type="scientific">Cinchona calisaya</name>
    <dbReference type="NCBI Taxonomy" id="153742"/>
    <lineage>
        <taxon>Eukaryota</taxon>
        <taxon>Viridiplantae</taxon>
        <taxon>Streptophyta</taxon>
        <taxon>Embryophyta</taxon>
        <taxon>Tracheophyta</taxon>
        <taxon>Spermatophyta</taxon>
        <taxon>Magnoliopsida</taxon>
        <taxon>eudicotyledons</taxon>
        <taxon>Gunneridae</taxon>
        <taxon>Pentapetalae</taxon>
        <taxon>asterids</taxon>
        <taxon>lamiids</taxon>
        <taxon>Gentianales</taxon>
        <taxon>Rubiaceae</taxon>
        <taxon>Cinchonoideae</taxon>
        <taxon>Cinchoneae</taxon>
        <taxon>Cinchona</taxon>
    </lineage>
</organism>
<evidence type="ECO:0000256" key="1">
    <source>
        <dbReference type="ARBA" id="ARBA00022786"/>
    </source>
</evidence>
<gene>
    <name evidence="3" type="ORF">ACH5RR_039459</name>
</gene>
<dbReference type="InterPro" id="IPR058678">
    <property type="entry name" value="ARM_PUB"/>
</dbReference>
<reference evidence="3 4" key="1">
    <citation type="submission" date="2024-11" db="EMBL/GenBank/DDBJ databases">
        <title>A near-complete genome assembly of Cinchona calisaya.</title>
        <authorList>
            <person name="Lian D.C."/>
            <person name="Zhao X.W."/>
            <person name="Wei L."/>
        </authorList>
    </citation>
    <scope>NUCLEOTIDE SEQUENCE [LARGE SCALE GENOMIC DNA]</scope>
    <source>
        <tissue evidence="3">Nenye</tissue>
    </source>
</reference>
<dbReference type="Gene3D" id="1.25.10.10">
    <property type="entry name" value="Leucine-rich Repeat Variant"/>
    <property type="match status" value="2"/>
</dbReference>
<accession>A0ABD2Y0U7</accession>
<dbReference type="AlphaFoldDB" id="A0ABD2Y0U7"/>
<name>A0ABD2Y0U7_9GENT</name>
<dbReference type="SUPFAM" id="SSF48371">
    <property type="entry name" value="ARM repeat"/>
    <property type="match status" value="1"/>
</dbReference>
<dbReference type="PANTHER" id="PTHR23315">
    <property type="entry name" value="U BOX DOMAIN-CONTAINING"/>
    <property type="match status" value="1"/>
</dbReference>